<dbReference type="InterPro" id="IPR046344">
    <property type="entry name" value="TAF6_C_sf"/>
</dbReference>
<dbReference type="GO" id="GO:0000124">
    <property type="term" value="C:SAGA complex"/>
    <property type="evidence" value="ECO:0007669"/>
    <property type="project" value="InterPro"/>
</dbReference>
<dbReference type="PANTHER" id="PTHR10221">
    <property type="entry name" value="TRANSCRIPTION INITIATION FACTOR TFIID SUBUNIT 6"/>
    <property type="match status" value="1"/>
</dbReference>
<keyword evidence="3" id="KW-0805">Transcription regulation</keyword>
<feature type="region of interest" description="Disordered" evidence="6">
    <location>
        <begin position="192"/>
        <end position="213"/>
    </location>
</feature>
<dbReference type="GO" id="GO:0016251">
    <property type="term" value="F:RNA polymerase II general transcription initiation factor activity"/>
    <property type="evidence" value="ECO:0007669"/>
    <property type="project" value="InterPro"/>
</dbReference>
<sequence length="213" mass="23370">MITCIVSKRLSESPLDDHHALRRFAAQLVAYVCHTYNGTYPVLQQRVTKTLLRAFLDPNKPIGTYYGAIVGLAGLGDQVVGILLRPNVKAFTTNCLEKNKSGSDGGGNVTAVTLTGTEKRDKDLVIELLVDVLHKHILTEYEQTERFVLNKDPASVTRPTLQQLEYEFTDAFGVEYGAKVAGLVDASLSARNSNVSKSQGKKRATVQNDMDVD</sequence>
<dbReference type="PANTHER" id="PTHR10221:SF9">
    <property type="entry name" value="TRANSCRIPTION INITIATION FACTOR TFIID SUBUNIT 6"/>
    <property type="match status" value="1"/>
</dbReference>
<dbReference type="Gene3D" id="1.25.40.770">
    <property type="entry name" value="TAF6, C-terminal HEAT repeat domain"/>
    <property type="match status" value="1"/>
</dbReference>
<protein>
    <submittedName>
        <fullName evidence="8">Transcription initiation factor TFIID subunit 6</fullName>
    </submittedName>
</protein>
<evidence type="ECO:0000256" key="3">
    <source>
        <dbReference type="ARBA" id="ARBA00023015"/>
    </source>
</evidence>
<dbReference type="GO" id="GO:0046695">
    <property type="term" value="C:SLIK (SAGA-like) complex"/>
    <property type="evidence" value="ECO:0007669"/>
    <property type="project" value="InterPro"/>
</dbReference>
<reference evidence="8" key="1">
    <citation type="submission" date="2020-05" db="EMBL/GenBank/DDBJ databases">
        <title>Phylogenomic resolution of chytrid fungi.</title>
        <authorList>
            <person name="Stajich J.E."/>
            <person name="Amses K."/>
            <person name="Simmons R."/>
            <person name="Seto K."/>
            <person name="Myers J."/>
            <person name="Bonds A."/>
            <person name="Quandt C.A."/>
            <person name="Barry K."/>
            <person name="Liu P."/>
            <person name="Grigoriev I."/>
            <person name="Longcore J.E."/>
            <person name="James T.Y."/>
        </authorList>
    </citation>
    <scope>NUCLEOTIDE SEQUENCE</scope>
    <source>
        <strain evidence="8">JEL0513</strain>
    </source>
</reference>
<accession>A0AAD5XGY4</accession>
<dbReference type="EMBL" id="JADGJH010000626">
    <property type="protein sequence ID" value="KAJ3125184.1"/>
    <property type="molecule type" value="Genomic_DNA"/>
</dbReference>
<dbReference type="Proteomes" id="UP001211907">
    <property type="component" value="Unassembled WGS sequence"/>
</dbReference>
<proteinExistence type="inferred from homology"/>
<dbReference type="GO" id="GO:0051123">
    <property type="term" value="P:RNA polymerase II preinitiation complex assembly"/>
    <property type="evidence" value="ECO:0007669"/>
    <property type="project" value="TreeGrafter"/>
</dbReference>
<comment type="subcellular location">
    <subcellularLocation>
        <location evidence="1">Nucleus</location>
    </subcellularLocation>
</comment>
<dbReference type="InterPro" id="IPR011442">
    <property type="entry name" value="TAF6_C"/>
</dbReference>
<feature type="domain" description="TAF6 C-terminal HEAT repeat" evidence="7">
    <location>
        <begin position="2"/>
        <end position="89"/>
    </location>
</feature>
<evidence type="ECO:0000256" key="6">
    <source>
        <dbReference type="SAM" id="MobiDB-lite"/>
    </source>
</evidence>
<dbReference type="Pfam" id="PF07571">
    <property type="entry name" value="TAF6_C"/>
    <property type="match status" value="1"/>
</dbReference>
<dbReference type="CDD" id="cd08050">
    <property type="entry name" value="TAF6C"/>
    <property type="match status" value="1"/>
</dbReference>
<name>A0AAD5XGY4_9FUNG</name>
<evidence type="ECO:0000313" key="9">
    <source>
        <dbReference type="Proteomes" id="UP001211907"/>
    </source>
</evidence>
<dbReference type="AlphaFoldDB" id="A0AAD5XGY4"/>
<dbReference type="GO" id="GO:0005669">
    <property type="term" value="C:transcription factor TFIID complex"/>
    <property type="evidence" value="ECO:0007669"/>
    <property type="project" value="InterPro"/>
</dbReference>
<evidence type="ECO:0000259" key="7">
    <source>
        <dbReference type="Pfam" id="PF07571"/>
    </source>
</evidence>
<dbReference type="GO" id="GO:0003713">
    <property type="term" value="F:transcription coactivator activity"/>
    <property type="evidence" value="ECO:0007669"/>
    <property type="project" value="TreeGrafter"/>
</dbReference>
<evidence type="ECO:0000313" key="8">
    <source>
        <dbReference type="EMBL" id="KAJ3125184.1"/>
    </source>
</evidence>
<keyword evidence="4" id="KW-0804">Transcription</keyword>
<organism evidence="8 9">
    <name type="scientific">Physocladia obscura</name>
    <dbReference type="NCBI Taxonomy" id="109957"/>
    <lineage>
        <taxon>Eukaryota</taxon>
        <taxon>Fungi</taxon>
        <taxon>Fungi incertae sedis</taxon>
        <taxon>Chytridiomycota</taxon>
        <taxon>Chytridiomycota incertae sedis</taxon>
        <taxon>Chytridiomycetes</taxon>
        <taxon>Chytridiales</taxon>
        <taxon>Chytriomycetaceae</taxon>
        <taxon>Physocladia</taxon>
    </lineage>
</organism>
<evidence type="ECO:0000256" key="1">
    <source>
        <dbReference type="ARBA" id="ARBA00004123"/>
    </source>
</evidence>
<keyword evidence="5" id="KW-0539">Nucleus</keyword>
<evidence type="ECO:0000256" key="2">
    <source>
        <dbReference type="ARBA" id="ARBA00007688"/>
    </source>
</evidence>
<evidence type="ECO:0000256" key="4">
    <source>
        <dbReference type="ARBA" id="ARBA00023163"/>
    </source>
</evidence>
<comment type="similarity">
    <text evidence="2">Belongs to the TAF6 family.</text>
</comment>
<comment type="caution">
    <text evidence="8">The sequence shown here is derived from an EMBL/GenBank/DDBJ whole genome shotgun (WGS) entry which is preliminary data.</text>
</comment>
<evidence type="ECO:0000256" key="5">
    <source>
        <dbReference type="ARBA" id="ARBA00023242"/>
    </source>
</evidence>
<dbReference type="InterPro" id="IPR037796">
    <property type="entry name" value="TAF6"/>
</dbReference>
<keyword evidence="9" id="KW-1185">Reference proteome</keyword>
<gene>
    <name evidence="8" type="primary">TAF6</name>
    <name evidence="8" type="ORF">HK100_010943</name>
</gene>